<evidence type="ECO:0000313" key="3">
    <source>
        <dbReference type="EMBL" id="KAF6198705.1"/>
    </source>
</evidence>
<gene>
    <name evidence="3" type="ORF">GE061_008457</name>
</gene>
<reference evidence="3" key="1">
    <citation type="journal article" date="2021" name="Mol. Ecol. Resour.">
        <title>Apolygus lucorum genome provides insights into omnivorousness and mesophyll feeding.</title>
        <authorList>
            <person name="Liu Y."/>
            <person name="Liu H."/>
            <person name="Wang H."/>
            <person name="Huang T."/>
            <person name="Liu B."/>
            <person name="Yang B."/>
            <person name="Yin L."/>
            <person name="Li B."/>
            <person name="Zhang Y."/>
            <person name="Zhang S."/>
            <person name="Jiang F."/>
            <person name="Zhang X."/>
            <person name="Ren Y."/>
            <person name="Wang B."/>
            <person name="Wang S."/>
            <person name="Lu Y."/>
            <person name="Wu K."/>
            <person name="Fan W."/>
            <person name="Wang G."/>
        </authorList>
    </citation>
    <scope>NUCLEOTIDE SEQUENCE</scope>
    <source>
        <strain evidence="3">12Hb</strain>
    </source>
</reference>
<dbReference type="OrthoDB" id="8174896at2759"/>
<accession>A0A8S9WTH5</accession>
<comment type="caution">
    <text evidence="3">The sequence shown here is derived from an EMBL/GenBank/DDBJ whole genome shotgun (WGS) entry which is preliminary data.</text>
</comment>
<dbReference type="AlphaFoldDB" id="A0A8S9WTH5"/>
<protein>
    <recommendedName>
        <fullName evidence="2">Carboxylesterase type B domain-containing protein</fullName>
    </recommendedName>
</protein>
<dbReference type="PROSITE" id="PS00941">
    <property type="entry name" value="CARBOXYLESTERASE_B_2"/>
    <property type="match status" value="1"/>
</dbReference>
<proteinExistence type="predicted"/>
<dbReference type="Gene3D" id="3.40.50.1820">
    <property type="entry name" value="alpha/beta hydrolase"/>
    <property type="match status" value="1"/>
</dbReference>
<sequence>MSFWGCLQKVKKWLNVDYLRPQYLRSIAERVSIFLYSFNITNTINFSLALTSLACDSPMLTNVAHAPAGEIVGTERISREGRPYHAFFGIPFAQPPVGKLRFRPPERIPKLEGTFKATTPPKNCLQNLDPNSSEDCLYLNVFRPKATEEKCTKSGLPVLVYVYGGGFSAGNQGPPNSADYLMDKDVILVSPNYRLGIFGFPSFGNHILPGNYGLKDLILALRWVKENISAFGGDPDNVTAFGGSAGAALTHILLKAPAAEYLVTKGFSYSGSINPFWSQVISHQLVGNTLKVAKNLGCCKTSCSATQNVFECMQKANAADLLSKASVLSATSGDRMVTFAAVIEPKDAPDAVITGDLSSKPCEKPWMTSVTNGEYSVFYDSILNLMPNGSLKVMQKNLLKLIKSIVGHSTKGSTAIIRKSKLLKSLYFQGNFSDGLAKFFMDLFFIYPQIYNIKKHEGPKWMSNLEYQGELSLGVDSRPGHADQGLFILNYRNVYVPDVPLNETEKDYNMVKRMVGYLVNFANFSDPTPEGSDVRWDKFSKNEILRMTGDGDFMGDKEYYSHFGTVYKNLKKIMGWCYS</sequence>
<keyword evidence="4" id="KW-1185">Reference proteome</keyword>
<dbReference type="InterPro" id="IPR050309">
    <property type="entry name" value="Type-B_Carboxylest/Lipase"/>
</dbReference>
<dbReference type="EMBL" id="WIXP02000016">
    <property type="protein sequence ID" value="KAF6198705.1"/>
    <property type="molecule type" value="Genomic_DNA"/>
</dbReference>
<evidence type="ECO:0000259" key="2">
    <source>
        <dbReference type="Pfam" id="PF00135"/>
    </source>
</evidence>
<keyword evidence="1" id="KW-0325">Glycoprotein</keyword>
<evidence type="ECO:0000313" key="4">
    <source>
        <dbReference type="Proteomes" id="UP000466442"/>
    </source>
</evidence>
<feature type="domain" description="Carboxylesterase type B" evidence="2">
    <location>
        <begin position="63"/>
        <end position="543"/>
    </location>
</feature>
<dbReference type="Pfam" id="PF00135">
    <property type="entry name" value="COesterase"/>
    <property type="match status" value="1"/>
</dbReference>
<dbReference type="InterPro" id="IPR002018">
    <property type="entry name" value="CarbesteraseB"/>
</dbReference>
<dbReference type="SUPFAM" id="SSF53474">
    <property type="entry name" value="alpha/beta-Hydrolases"/>
    <property type="match status" value="1"/>
</dbReference>
<dbReference type="InterPro" id="IPR029058">
    <property type="entry name" value="AB_hydrolase_fold"/>
</dbReference>
<dbReference type="InterPro" id="IPR019819">
    <property type="entry name" value="Carboxylesterase_B_CS"/>
</dbReference>
<evidence type="ECO:0000256" key="1">
    <source>
        <dbReference type="ARBA" id="ARBA00023180"/>
    </source>
</evidence>
<organism evidence="3 4">
    <name type="scientific">Apolygus lucorum</name>
    <name type="common">Small green plant bug</name>
    <name type="synonym">Lygocoris lucorum</name>
    <dbReference type="NCBI Taxonomy" id="248454"/>
    <lineage>
        <taxon>Eukaryota</taxon>
        <taxon>Metazoa</taxon>
        <taxon>Ecdysozoa</taxon>
        <taxon>Arthropoda</taxon>
        <taxon>Hexapoda</taxon>
        <taxon>Insecta</taxon>
        <taxon>Pterygota</taxon>
        <taxon>Neoptera</taxon>
        <taxon>Paraneoptera</taxon>
        <taxon>Hemiptera</taxon>
        <taxon>Heteroptera</taxon>
        <taxon>Panheteroptera</taxon>
        <taxon>Cimicomorpha</taxon>
        <taxon>Miridae</taxon>
        <taxon>Mirini</taxon>
        <taxon>Apolygus</taxon>
    </lineage>
</organism>
<name>A0A8S9WTH5_APOLU</name>
<dbReference type="Proteomes" id="UP000466442">
    <property type="component" value="Linkage Group LG16"/>
</dbReference>
<dbReference type="PANTHER" id="PTHR11559">
    <property type="entry name" value="CARBOXYLESTERASE"/>
    <property type="match status" value="1"/>
</dbReference>